<organism evidence="2 3">
    <name type="scientific">Parabacteroides distasonis</name>
    <dbReference type="NCBI Taxonomy" id="823"/>
    <lineage>
        <taxon>Bacteria</taxon>
        <taxon>Pseudomonadati</taxon>
        <taxon>Bacteroidota</taxon>
        <taxon>Bacteroidia</taxon>
        <taxon>Bacteroidales</taxon>
        <taxon>Tannerellaceae</taxon>
        <taxon>Parabacteroides</taxon>
    </lineage>
</organism>
<evidence type="ECO:0000313" key="3">
    <source>
        <dbReference type="Proteomes" id="UP001221009"/>
    </source>
</evidence>
<sequence length="389" mass="45123">MIWNEWGQYRPDVPFSDVVIEYLSTLSSSLLRDRESRLYPDVVTFAFFCRKANLLAQKKKYVRDDNLRLGRGVLFHIAPSNVPINFGYSLVAGLLSGNYNIVRVSSKIFPQVDLIVRHMLAMETIGIYKEVSDRIVLVRYDRTSDATNLFSSICNVRIIWGGDTTIAHIRQSAIPARSFDVTFADRYSMAVIRADRMMQVNDTVIDSLAEEFYNDTYLFDQNACSAPHLVVWVGEKEHIERSHERFWNAVWRLVDQKYEFQSVLAVDKLTAFYRQAINMPMEREWTKDNKLVLVNMKRLDASIDDHRCAGGYFSEYRAADLKEIVSIVKDKYQTLAYYGFDKEELEGFITDSRLKGIDRIVPFGETTSFSFMWDGYNLIETLSRECSIF</sequence>
<dbReference type="AlphaFoldDB" id="A0AAX3QP90"/>
<dbReference type="GO" id="GO:0003995">
    <property type="term" value="F:acyl-CoA dehydrogenase activity"/>
    <property type="evidence" value="ECO:0007669"/>
    <property type="project" value="InterPro"/>
</dbReference>
<proteinExistence type="predicted"/>
<protein>
    <submittedName>
        <fullName evidence="2">Acyl-CoA reductase</fullName>
    </submittedName>
</protein>
<dbReference type="InterPro" id="IPR008670">
    <property type="entry name" value="CoA_reduct_LuxC"/>
</dbReference>
<dbReference type="GO" id="GO:0008218">
    <property type="term" value="P:bioluminescence"/>
    <property type="evidence" value="ECO:0007669"/>
    <property type="project" value="InterPro"/>
</dbReference>
<accession>A0AAX3QP90</accession>
<gene>
    <name evidence="2" type="ORF">P2T59_00700</name>
</gene>
<dbReference type="Proteomes" id="UP001221009">
    <property type="component" value="Chromosome"/>
</dbReference>
<dbReference type="RefSeq" id="WP_229033076.1">
    <property type="nucleotide sequence ID" value="NZ_CP120353.1"/>
</dbReference>
<dbReference type="EMBL" id="CP120353">
    <property type="protein sequence ID" value="WET64532.1"/>
    <property type="molecule type" value="Genomic_DNA"/>
</dbReference>
<reference evidence="2" key="1">
    <citation type="submission" date="2023-03" db="EMBL/GenBank/DDBJ databases">
        <title>Parabacteroides distasonis, a bacteria resistant against UC.</title>
        <authorList>
            <person name="Dai W."/>
        </authorList>
    </citation>
    <scope>NUCLEOTIDE SEQUENCE</scope>
    <source>
        <strain evidence="2">F1-28</strain>
    </source>
</reference>
<name>A0AAX3QP90_PARDI</name>
<evidence type="ECO:0000256" key="1">
    <source>
        <dbReference type="ARBA" id="ARBA00022857"/>
    </source>
</evidence>
<evidence type="ECO:0000313" key="2">
    <source>
        <dbReference type="EMBL" id="WET64532.1"/>
    </source>
</evidence>
<dbReference type="Pfam" id="PF05893">
    <property type="entry name" value="LuxC"/>
    <property type="match status" value="1"/>
</dbReference>
<keyword evidence="1" id="KW-0521">NADP</keyword>